<dbReference type="InterPro" id="IPR019039">
    <property type="entry name" value="T4-Rnl1-like_N"/>
</dbReference>
<dbReference type="Gene3D" id="3.60.21.10">
    <property type="match status" value="1"/>
</dbReference>
<evidence type="ECO:0000259" key="2">
    <source>
        <dbReference type="Pfam" id="PF09511"/>
    </source>
</evidence>
<dbReference type="SUPFAM" id="SSF56300">
    <property type="entry name" value="Metallo-dependent phosphatases"/>
    <property type="match status" value="1"/>
</dbReference>
<dbReference type="PANTHER" id="PTHR42850:SF4">
    <property type="entry name" value="ZINC-DEPENDENT ENDOPOLYPHOSPHATASE"/>
    <property type="match status" value="1"/>
</dbReference>
<dbReference type="PANTHER" id="PTHR42850">
    <property type="entry name" value="METALLOPHOSPHOESTERASE"/>
    <property type="match status" value="1"/>
</dbReference>
<dbReference type="InterPro" id="IPR004843">
    <property type="entry name" value="Calcineurin-like_PHP"/>
</dbReference>
<dbReference type="InterPro" id="IPR027417">
    <property type="entry name" value="P-loop_NTPase"/>
</dbReference>
<dbReference type="AlphaFoldDB" id="J0NAY1"/>
<dbReference type="EMBL" id="AKFT01000154">
    <property type="protein sequence ID" value="EJF41757.1"/>
    <property type="molecule type" value="Genomic_DNA"/>
</dbReference>
<name>J0NAY1_9ACTO</name>
<dbReference type="Pfam" id="PF09511">
    <property type="entry name" value="RNA_lig_T4_1"/>
    <property type="match status" value="1"/>
</dbReference>
<dbReference type="InterPro" id="IPR029052">
    <property type="entry name" value="Metallo-depent_PP-like"/>
</dbReference>
<keyword evidence="3" id="KW-0436">Ligase</keyword>
<dbReference type="InterPro" id="IPR050126">
    <property type="entry name" value="Ap4A_hydrolase"/>
</dbReference>
<dbReference type="GO" id="GO:0016791">
    <property type="term" value="F:phosphatase activity"/>
    <property type="evidence" value="ECO:0007669"/>
    <property type="project" value="TreeGrafter"/>
</dbReference>
<dbReference type="eggNOG" id="COG5324">
    <property type="taxonomic scope" value="Bacteria"/>
</dbReference>
<dbReference type="OrthoDB" id="9807890at2"/>
<dbReference type="eggNOG" id="COG0639">
    <property type="taxonomic scope" value="Bacteria"/>
</dbReference>
<gene>
    <name evidence="3" type="ORF">HMPREF1318_2668</name>
</gene>
<sequence length="764" mass="83281">MRTLFVLRGAPGAGKSTLIRRHRLGDLAIGLDDFRRLYSTPFTDLDGLPTLSMAFGAEKQVVSAFKAAVATRIRQGGTLLLDCTNPTRKSYREFASLARRCGYAVYVIDIQGELSDVELIERNETRRGGIDYVGPEVVTSIAARVRAGTASVVEPVVGLDDVRRLNTITEIDVAERYERLVVIGDVQSCAGALAKVKEHFGGWDPATLFVFVGDLFDRGPDAAGVLDLIADQADADGGLPDNIILVEGNHDEHLRMLCADVRGGSWPDTRESRRQILASGRRNGDIEALLARMVPMVGLRFAGEHILVTHAGLDPVTIDRIVTEREDGLLSWDLTEVPMLQLLLGSSERSTAFQGRSSYERAVELRLSHPRILQVHGHRNGTRSEEPGPALAAPNVYTLEHRVEHGGHLAVLQIDADGTRTLHAFEEDHPVLTGAAADPTSLVARMSAHPEVRVCEVTGMPGILSCNFSRRAFTKGLWDETSCKARGLFLRADDAEVVARGYDKFFNLGQAPGPAGFEEVVRTGVGRPLTVRRKWNGYLGIVSVIDGRLRVLSKSGVTAYSEHAESLLRTHLGDRADELAGIIAEAGVSLTFEIISRRDPHIIDEGDDEVVLLDAIRNREDMELVDDLRLRLAEDFGFISPQVEVLSEAVEDAGDGADDALEALVARARAAEERGEEGFVITYADGAMTKYKSRVYSEIKAFRSLLTRHLAGNRVRVTGPGSALMHAYLEREAEEGAGKSLVERYTIDGLIGPVIDIPALVASL</sequence>
<evidence type="ECO:0000313" key="4">
    <source>
        <dbReference type="Proteomes" id="UP000002941"/>
    </source>
</evidence>
<comment type="caution">
    <text evidence="3">The sequence shown here is derived from an EMBL/GenBank/DDBJ whole genome shotgun (WGS) entry which is preliminary data.</text>
</comment>
<dbReference type="Proteomes" id="UP000002941">
    <property type="component" value="Unassembled WGS sequence"/>
</dbReference>
<dbReference type="GO" id="GO:0016874">
    <property type="term" value="F:ligase activity"/>
    <property type="evidence" value="ECO:0007669"/>
    <property type="project" value="UniProtKB-KW"/>
</dbReference>
<dbReference type="Pfam" id="PF13671">
    <property type="entry name" value="AAA_33"/>
    <property type="match status" value="1"/>
</dbReference>
<organism evidence="3 4">
    <name type="scientific">Actinomyces massiliensis F0489</name>
    <dbReference type="NCBI Taxonomy" id="1125718"/>
    <lineage>
        <taxon>Bacteria</taxon>
        <taxon>Bacillati</taxon>
        <taxon>Actinomycetota</taxon>
        <taxon>Actinomycetes</taxon>
        <taxon>Actinomycetales</taxon>
        <taxon>Actinomycetaceae</taxon>
        <taxon>Actinomyces</taxon>
    </lineage>
</organism>
<dbReference type="Gene3D" id="3.40.50.300">
    <property type="entry name" value="P-loop containing nucleotide triphosphate hydrolases"/>
    <property type="match status" value="1"/>
</dbReference>
<feature type="domain" description="T4 RNA ligase 1-like N-terminal" evidence="2">
    <location>
        <begin position="484"/>
        <end position="692"/>
    </location>
</feature>
<dbReference type="GO" id="GO:0006798">
    <property type="term" value="P:polyphosphate catabolic process"/>
    <property type="evidence" value="ECO:0007669"/>
    <property type="project" value="TreeGrafter"/>
</dbReference>
<evidence type="ECO:0000259" key="1">
    <source>
        <dbReference type="Pfam" id="PF00149"/>
    </source>
</evidence>
<keyword evidence="4" id="KW-1185">Reference proteome</keyword>
<proteinExistence type="predicted"/>
<dbReference type="GO" id="GO:0000298">
    <property type="term" value="F:endopolyphosphatase activity"/>
    <property type="evidence" value="ECO:0007669"/>
    <property type="project" value="TreeGrafter"/>
</dbReference>
<dbReference type="SUPFAM" id="SSF52540">
    <property type="entry name" value="P-loop containing nucleoside triphosphate hydrolases"/>
    <property type="match status" value="1"/>
</dbReference>
<feature type="domain" description="Calcineurin-like phosphoesterase" evidence="1">
    <location>
        <begin position="179"/>
        <end position="315"/>
    </location>
</feature>
<dbReference type="eggNOG" id="COG4639">
    <property type="taxonomic scope" value="Bacteria"/>
</dbReference>
<reference evidence="3 4" key="1">
    <citation type="submission" date="2012-05" db="EMBL/GenBank/DDBJ databases">
        <authorList>
            <person name="Harkins D.M."/>
            <person name="Madupu R."/>
            <person name="Durkin A.S."/>
            <person name="Torralba M."/>
            <person name="Methe B."/>
            <person name="Sutton G.G."/>
            <person name="Nelson K.E."/>
        </authorList>
    </citation>
    <scope>NUCLEOTIDE SEQUENCE [LARGE SCALE GENOMIC DNA]</scope>
    <source>
        <strain evidence="3 4">F0489</strain>
    </source>
</reference>
<dbReference type="Pfam" id="PF00149">
    <property type="entry name" value="Metallophos"/>
    <property type="match status" value="1"/>
</dbReference>
<protein>
    <submittedName>
        <fullName evidence="3">RNA ligase</fullName>
    </submittedName>
</protein>
<dbReference type="PATRIC" id="fig|1125718.3.peg.1871"/>
<dbReference type="RefSeq" id="WP_008732217.1">
    <property type="nucleotide sequence ID" value="NZ_AKFT01000154.1"/>
</dbReference>
<accession>J0NAY1</accession>
<dbReference type="GO" id="GO:0005737">
    <property type="term" value="C:cytoplasm"/>
    <property type="evidence" value="ECO:0007669"/>
    <property type="project" value="TreeGrafter"/>
</dbReference>
<evidence type="ECO:0000313" key="3">
    <source>
        <dbReference type="EMBL" id="EJF41757.1"/>
    </source>
</evidence>